<evidence type="ECO:0000313" key="2">
    <source>
        <dbReference type="Proteomes" id="UP001161247"/>
    </source>
</evidence>
<dbReference type="Proteomes" id="UP001161247">
    <property type="component" value="Chromosome 4"/>
</dbReference>
<keyword evidence="2" id="KW-1185">Reference proteome</keyword>
<dbReference type="EMBL" id="OX459121">
    <property type="protein sequence ID" value="CAI9104677.1"/>
    <property type="molecule type" value="Genomic_DNA"/>
</dbReference>
<accession>A0AAV1D9Z4</accession>
<reference evidence="1" key="1">
    <citation type="submission" date="2023-03" db="EMBL/GenBank/DDBJ databases">
        <authorList>
            <person name="Julca I."/>
        </authorList>
    </citation>
    <scope>NUCLEOTIDE SEQUENCE</scope>
</reference>
<gene>
    <name evidence="1" type="ORF">OLC1_LOCUS13561</name>
</gene>
<evidence type="ECO:0000313" key="1">
    <source>
        <dbReference type="EMBL" id="CAI9104677.1"/>
    </source>
</evidence>
<dbReference type="AlphaFoldDB" id="A0AAV1D9Z4"/>
<proteinExistence type="predicted"/>
<name>A0AAV1D9Z4_OLDCO</name>
<sequence>MGIRLLSKIPQSKLISKLKSGMLSSLTGAEIPKGHMAVYVGGDAYQKKRYVVPVFILESSFIPGPFEEGRGRIWV</sequence>
<organism evidence="1 2">
    <name type="scientific">Oldenlandia corymbosa var. corymbosa</name>
    <dbReference type="NCBI Taxonomy" id="529605"/>
    <lineage>
        <taxon>Eukaryota</taxon>
        <taxon>Viridiplantae</taxon>
        <taxon>Streptophyta</taxon>
        <taxon>Embryophyta</taxon>
        <taxon>Tracheophyta</taxon>
        <taxon>Spermatophyta</taxon>
        <taxon>Magnoliopsida</taxon>
        <taxon>eudicotyledons</taxon>
        <taxon>Gunneridae</taxon>
        <taxon>Pentapetalae</taxon>
        <taxon>asterids</taxon>
        <taxon>lamiids</taxon>
        <taxon>Gentianales</taxon>
        <taxon>Rubiaceae</taxon>
        <taxon>Rubioideae</taxon>
        <taxon>Spermacoceae</taxon>
        <taxon>Hedyotis-Oldenlandia complex</taxon>
        <taxon>Oldenlandia</taxon>
    </lineage>
</organism>
<protein>
    <submittedName>
        <fullName evidence="1">OLC1v1003402C1</fullName>
    </submittedName>
</protein>